<dbReference type="InterPro" id="IPR035963">
    <property type="entry name" value="FERM_2"/>
</dbReference>
<evidence type="ECO:0000256" key="5">
    <source>
        <dbReference type="SAM" id="MobiDB-lite"/>
    </source>
</evidence>
<comment type="subcellular location">
    <subcellularLocation>
        <location evidence="1">Cell junction</location>
        <location evidence="1">Adherens junction</location>
    </subcellularLocation>
    <subcellularLocation>
        <location evidence="4">Cell projection</location>
        <location evidence="4">Rhabdomere</location>
    </subcellularLocation>
</comment>
<dbReference type="PRINTS" id="PR00661">
    <property type="entry name" value="ERMFAMILY"/>
</dbReference>
<dbReference type="Gene3D" id="3.10.20.90">
    <property type="entry name" value="Phosphatidylinositol 3-kinase Catalytic Subunit, Chain A, domain 1"/>
    <property type="match status" value="1"/>
</dbReference>
<dbReference type="GO" id="GO:0005912">
    <property type="term" value="C:adherens junction"/>
    <property type="evidence" value="ECO:0007669"/>
    <property type="project" value="UniProtKB-SubCell"/>
</dbReference>
<dbReference type="SUPFAM" id="SSF50729">
    <property type="entry name" value="PH domain-like"/>
    <property type="match status" value="1"/>
</dbReference>
<name>A0AAJ7SDB8_9ACAR</name>
<evidence type="ECO:0000256" key="3">
    <source>
        <dbReference type="ARBA" id="ARBA00022949"/>
    </source>
</evidence>
<dbReference type="Pfam" id="PF09380">
    <property type="entry name" value="FERM_C"/>
    <property type="match status" value="1"/>
</dbReference>
<keyword evidence="6" id="KW-0812">Transmembrane</keyword>
<keyword evidence="8" id="KW-1185">Reference proteome</keyword>
<dbReference type="InterPro" id="IPR018979">
    <property type="entry name" value="FERM_N"/>
</dbReference>
<dbReference type="Proteomes" id="UP000694867">
    <property type="component" value="Unplaced"/>
</dbReference>
<dbReference type="CDD" id="cd14473">
    <property type="entry name" value="FERM_B-lobe"/>
    <property type="match status" value="1"/>
</dbReference>
<dbReference type="GO" id="GO:0008092">
    <property type="term" value="F:cytoskeletal protein binding"/>
    <property type="evidence" value="ECO:0007669"/>
    <property type="project" value="InterPro"/>
</dbReference>
<dbReference type="SUPFAM" id="SSF54236">
    <property type="entry name" value="Ubiquitin-like"/>
    <property type="match status" value="1"/>
</dbReference>
<evidence type="ECO:0000256" key="1">
    <source>
        <dbReference type="ARBA" id="ARBA00004536"/>
    </source>
</evidence>
<dbReference type="Gene3D" id="1.20.80.10">
    <property type="match status" value="1"/>
</dbReference>
<organism evidence="8 9">
    <name type="scientific">Galendromus occidentalis</name>
    <name type="common">western predatory mite</name>
    <dbReference type="NCBI Taxonomy" id="34638"/>
    <lineage>
        <taxon>Eukaryota</taxon>
        <taxon>Metazoa</taxon>
        <taxon>Ecdysozoa</taxon>
        <taxon>Arthropoda</taxon>
        <taxon>Chelicerata</taxon>
        <taxon>Arachnida</taxon>
        <taxon>Acari</taxon>
        <taxon>Parasitiformes</taxon>
        <taxon>Mesostigmata</taxon>
        <taxon>Gamasina</taxon>
        <taxon>Phytoseioidea</taxon>
        <taxon>Phytoseiidae</taxon>
        <taxon>Typhlodrominae</taxon>
        <taxon>Galendromus</taxon>
    </lineage>
</organism>
<gene>
    <name evidence="9" type="primary">LOC100902401</name>
</gene>
<dbReference type="CTD" id="84978"/>
<feature type="region of interest" description="Disordered" evidence="5">
    <location>
        <begin position="395"/>
        <end position="415"/>
    </location>
</feature>
<dbReference type="InterPro" id="IPR019749">
    <property type="entry name" value="Band_41_domain"/>
</dbReference>
<protein>
    <recommendedName>
        <fullName evidence="2">Moesin/ezrin/radixin homolog 1</fullName>
    </recommendedName>
</protein>
<dbReference type="SMART" id="SM00295">
    <property type="entry name" value="B41"/>
    <property type="match status" value="1"/>
</dbReference>
<dbReference type="PROSITE" id="PS00660">
    <property type="entry name" value="FERM_1"/>
    <property type="match status" value="1"/>
</dbReference>
<dbReference type="InterPro" id="IPR000798">
    <property type="entry name" value="Ez/rad/moesin-like"/>
</dbReference>
<keyword evidence="6" id="KW-0472">Membrane</keyword>
<dbReference type="CDD" id="cd17102">
    <property type="entry name" value="FERM_F1_FRMD3"/>
    <property type="match status" value="1"/>
</dbReference>
<dbReference type="InterPro" id="IPR014352">
    <property type="entry name" value="FERM/acyl-CoA-bd_prot_sf"/>
</dbReference>
<dbReference type="GO" id="GO:0005856">
    <property type="term" value="C:cytoskeleton"/>
    <property type="evidence" value="ECO:0007669"/>
    <property type="project" value="TreeGrafter"/>
</dbReference>
<dbReference type="RefSeq" id="XP_028966651.1">
    <property type="nucleotide sequence ID" value="XM_029110818.1"/>
</dbReference>
<feature type="transmembrane region" description="Helical" evidence="6">
    <location>
        <begin position="450"/>
        <end position="470"/>
    </location>
</feature>
<dbReference type="InterPro" id="IPR029071">
    <property type="entry name" value="Ubiquitin-like_domsf"/>
</dbReference>
<evidence type="ECO:0000256" key="6">
    <source>
        <dbReference type="SAM" id="Phobius"/>
    </source>
</evidence>
<dbReference type="InterPro" id="IPR011993">
    <property type="entry name" value="PH-like_dom_sf"/>
</dbReference>
<evidence type="ECO:0000256" key="4">
    <source>
        <dbReference type="ARBA" id="ARBA00043944"/>
    </source>
</evidence>
<dbReference type="PRINTS" id="PR00935">
    <property type="entry name" value="BAND41"/>
</dbReference>
<dbReference type="InterPro" id="IPR000299">
    <property type="entry name" value="FERM_domain"/>
</dbReference>
<dbReference type="GO" id="GO:0048731">
    <property type="term" value="P:system development"/>
    <property type="evidence" value="ECO:0007669"/>
    <property type="project" value="UniProtKB-ARBA"/>
</dbReference>
<dbReference type="Pfam" id="PF00373">
    <property type="entry name" value="FERM_M"/>
    <property type="match status" value="1"/>
</dbReference>
<dbReference type="GO" id="GO:0071944">
    <property type="term" value="C:cell periphery"/>
    <property type="evidence" value="ECO:0007669"/>
    <property type="project" value="UniProtKB-ARBA"/>
</dbReference>
<evidence type="ECO:0000259" key="7">
    <source>
        <dbReference type="PROSITE" id="PS50057"/>
    </source>
</evidence>
<dbReference type="KEGG" id="goe:100902401"/>
<dbReference type="GO" id="GO:0031032">
    <property type="term" value="P:actomyosin structure organization"/>
    <property type="evidence" value="ECO:0007669"/>
    <property type="project" value="TreeGrafter"/>
</dbReference>
<feature type="domain" description="FERM" evidence="7">
    <location>
        <begin position="14"/>
        <end position="309"/>
    </location>
</feature>
<dbReference type="CDD" id="cd13192">
    <property type="entry name" value="FERM_C_FRMD3_FRMD5"/>
    <property type="match status" value="1"/>
</dbReference>
<dbReference type="Gene3D" id="2.30.29.30">
    <property type="entry name" value="Pleckstrin-homology domain (PH domain)/Phosphotyrosine-binding domain (PTB)"/>
    <property type="match status" value="1"/>
</dbReference>
<dbReference type="SUPFAM" id="SSF47031">
    <property type="entry name" value="Second domain of FERM"/>
    <property type="match status" value="1"/>
</dbReference>
<keyword evidence="6" id="KW-1133">Transmembrane helix</keyword>
<reference evidence="9" key="1">
    <citation type="submission" date="2025-08" db="UniProtKB">
        <authorList>
            <consortium name="RefSeq"/>
        </authorList>
    </citation>
    <scope>IDENTIFICATION</scope>
</reference>
<dbReference type="PANTHER" id="PTHR23280">
    <property type="entry name" value="4.1 G PROTEIN"/>
    <property type="match status" value="1"/>
</dbReference>
<dbReference type="GeneID" id="100902401"/>
<accession>A0AAJ7SDB8</accession>
<evidence type="ECO:0000313" key="9">
    <source>
        <dbReference type="RefSeq" id="XP_028966651.1"/>
    </source>
</evidence>
<dbReference type="InterPro" id="IPR019748">
    <property type="entry name" value="FERM_central"/>
</dbReference>
<dbReference type="InterPro" id="IPR018980">
    <property type="entry name" value="FERM_PH-like_C"/>
</dbReference>
<dbReference type="PROSITE" id="PS50057">
    <property type="entry name" value="FERM_3"/>
    <property type="match status" value="1"/>
</dbReference>
<dbReference type="GO" id="GO:0009887">
    <property type="term" value="P:animal organ morphogenesis"/>
    <property type="evidence" value="ECO:0007669"/>
    <property type="project" value="UniProtKB-ARBA"/>
</dbReference>
<dbReference type="Pfam" id="PF09379">
    <property type="entry name" value="FERM_N"/>
    <property type="match status" value="1"/>
</dbReference>
<proteinExistence type="predicted"/>
<keyword evidence="3" id="KW-0965">Cell junction</keyword>
<dbReference type="PANTHER" id="PTHR23280:SF32">
    <property type="entry name" value="FI22325P1"/>
    <property type="match status" value="1"/>
</dbReference>
<dbReference type="SMART" id="SM01196">
    <property type="entry name" value="FERM_C"/>
    <property type="match status" value="1"/>
</dbReference>
<sequence>MFRFGSRKANRQEYRCTVRLLDDDEPPINCDFQHVCLGQYVLDFVCSSIGLLEKDLFGLRYVDSHNQRRWLDLSKPVLKQVKDIRNVVFCFRVKFYPPNPLDLKEDSTRYQVYLQLKRDLSHGRLNCTQSEAALMVAYVKQAELGDHEAPSNQGDARASSESGDEAQSAFSARILPKHSQEIESRVDRIHETLKGVSATDAQDFFLKRAATLESYGIDPHPVKDEHNTQLYIGVNYLGVMTFRAGKRDLHIRFDDLVKFNYEGKMFILHVMTAGSNRKQVIGFRCPTQAACQYLFACANEIRCFYTSIPPLVSKKNTLSRAMSILKKRENSVASLAPSQMNLAPNNLNFNKSGLSDHREDNCKTEVRGASDIDSLMAHSEDEDELKGQLKTPLITPTVDATPTKQNSKENGDVFQSTNVYGPVDSPIAEHPEYTILECQSSSSILRHAQMLAFTALVMLLIISVTAIAVMESDSALFEEVKSWPPLVILRREYYHPVKSFISGRMSFDY</sequence>
<evidence type="ECO:0000256" key="2">
    <source>
        <dbReference type="ARBA" id="ARBA00022025"/>
    </source>
</evidence>
<dbReference type="AlphaFoldDB" id="A0AAJ7SDB8"/>
<evidence type="ECO:0000313" key="8">
    <source>
        <dbReference type="Proteomes" id="UP000694867"/>
    </source>
</evidence>
<dbReference type="InterPro" id="IPR019747">
    <property type="entry name" value="FERM_CS"/>
</dbReference>